<dbReference type="OrthoDB" id="645138at2"/>
<accession>A0A1I6U4M7</accession>
<proteinExistence type="predicted"/>
<organism evidence="1 2">
    <name type="scientific">Zhouia amylolytica</name>
    <dbReference type="NCBI Taxonomy" id="376730"/>
    <lineage>
        <taxon>Bacteria</taxon>
        <taxon>Pseudomonadati</taxon>
        <taxon>Bacteroidota</taxon>
        <taxon>Flavobacteriia</taxon>
        <taxon>Flavobacteriales</taxon>
        <taxon>Flavobacteriaceae</taxon>
        <taxon>Zhouia</taxon>
    </lineage>
</organism>
<reference evidence="1 2" key="1">
    <citation type="submission" date="2016-10" db="EMBL/GenBank/DDBJ databases">
        <authorList>
            <person name="de Groot N.N."/>
        </authorList>
    </citation>
    <scope>NUCLEOTIDE SEQUENCE [LARGE SCALE GENOMIC DNA]</scope>
    <source>
        <strain evidence="1 2">CGMCC 1.6114</strain>
    </source>
</reference>
<evidence type="ECO:0000313" key="1">
    <source>
        <dbReference type="EMBL" id="SFS96328.1"/>
    </source>
</evidence>
<protein>
    <submittedName>
        <fullName evidence="1">Uncharacterized protein</fullName>
    </submittedName>
</protein>
<dbReference type="AlphaFoldDB" id="A0A1I6U4M7"/>
<evidence type="ECO:0000313" key="2">
    <source>
        <dbReference type="Proteomes" id="UP000183209"/>
    </source>
</evidence>
<dbReference type="EMBL" id="FPAG01000006">
    <property type="protein sequence ID" value="SFS96328.1"/>
    <property type="molecule type" value="Genomic_DNA"/>
</dbReference>
<gene>
    <name evidence="1" type="ORF">SAMN04487906_2367</name>
</gene>
<dbReference type="Proteomes" id="UP000183209">
    <property type="component" value="Unassembled WGS sequence"/>
</dbReference>
<name>A0A1I6U4M7_9FLAO</name>
<sequence length="253" mass="28659">MATLIGVLKFRGSVGNLTICKYKSKKGLVVRKKKDKMDKKYYKNSPTMAPVRRNNNEFSVAKKTAILINNAFRMNFQDFERGHLYQRLSGLFKVVMSKDLKSEHGKRTIREGLLHPEGRELLEGFDFTPKSRASDFYTGAIQMNSELPAISLKGLTSIGSGMTKASHIEFKALQLNLDLNSWKFISSMSDPILVEKKDIINEEVMLTYQNIDGPRHLSLVFLCCRSVKEEAGAYYPLNGGQNFNLQLVAFTVF</sequence>
<dbReference type="RefSeq" id="WP_074978994.1">
    <property type="nucleotide sequence ID" value="NZ_FPAG01000006.1"/>
</dbReference>